<reference evidence="2 3" key="1">
    <citation type="submission" date="2016-08" db="EMBL/GenBank/DDBJ databases">
        <authorList>
            <person name="Seilhamer J.J."/>
        </authorList>
    </citation>
    <scope>NUCLEOTIDE SEQUENCE [LARGE SCALE GENOMIC DNA]</scope>
    <source>
        <strain evidence="2 3">VC14762</strain>
    </source>
</reference>
<sequence>MTQHYYPTEHQGKPATIMMGWDRPLQGFFMVIEDGQNRGEYIYSNLDDPELIQFGGLPPCLDHFLAKLEALGLSVPDVMLDAIELDAALNEGNRRVEYNRDGSVKPQENKSAGR</sequence>
<dbReference type="AlphaFoldDB" id="A0A1V2W1D6"/>
<organism evidence="2 3">
    <name type="scientific">Burkholderia cenocepacia</name>
    <dbReference type="NCBI Taxonomy" id="95486"/>
    <lineage>
        <taxon>Bacteria</taxon>
        <taxon>Pseudomonadati</taxon>
        <taxon>Pseudomonadota</taxon>
        <taxon>Betaproteobacteria</taxon>
        <taxon>Burkholderiales</taxon>
        <taxon>Burkholderiaceae</taxon>
        <taxon>Burkholderia</taxon>
        <taxon>Burkholderia cepacia complex</taxon>
    </lineage>
</organism>
<evidence type="ECO:0000256" key="1">
    <source>
        <dbReference type="SAM" id="MobiDB-lite"/>
    </source>
</evidence>
<dbReference type="RefSeq" id="WP_077176541.1">
    <property type="nucleotide sequence ID" value="NZ_MUTB01000070.1"/>
</dbReference>
<evidence type="ECO:0000313" key="2">
    <source>
        <dbReference type="EMBL" id="ONU83296.1"/>
    </source>
</evidence>
<feature type="region of interest" description="Disordered" evidence="1">
    <location>
        <begin position="95"/>
        <end position="114"/>
    </location>
</feature>
<comment type="caution">
    <text evidence="2">The sequence shown here is derived from an EMBL/GenBank/DDBJ whole genome shotgun (WGS) entry which is preliminary data.</text>
</comment>
<dbReference type="Proteomes" id="UP000188543">
    <property type="component" value="Unassembled WGS sequence"/>
</dbReference>
<dbReference type="EMBL" id="MUTJ01000061">
    <property type="protein sequence ID" value="ONU83296.1"/>
    <property type="molecule type" value="Genomic_DNA"/>
</dbReference>
<name>A0A1V2W1D6_9BURK</name>
<proteinExistence type="predicted"/>
<protein>
    <submittedName>
        <fullName evidence="2">Uncharacterized protein</fullName>
    </submittedName>
</protein>
<evidence type="ECO:0000313" key="3">
    <source>
        <dbReference type="Proteomes" id="UP000188543"/>
    </source>
</evidence>
<gene>
    <name evidence="2" type="ORF">A8E72_20085</name>
</gene>
<accession>A0A1V2W1D6</accession>